<evidence type="ECO:0000313" key="3">
    <source>
        <dbReference type="EMBL" id="GAA2009906.1"/>
    </source>
</evidence>
<organism evidence="3 4">
    <name type="scientific">Brevibacterium samyangense</name>
    <dbReference type="NCBI Taxonomy" id="366888"/>
    <lineage>
        <taxon>Bacteria</taxon>
        <taxon>Bacillati</taxon>
        <taxon>Actinomycetota</taxon>
        <taxon>Actinomycetes</taxon>
        <taxon>Micrococcales</taxon>
        <taxon>Brevibacteriaceae</taxon>
        <taxon>Brevibacterium</taxon>
    </lineage>
</organism>
<protein>
    <submittedName>
        <fullName evidence="3">Uncharacterized protein</fullName>
    </submittedName>
</protein>
<evidence type="ECO:0000313" key="4">
    <source>
        <dbReference type="Proteomes" id="UP001500755"/>
    </source>
</evidence>
<name>A0ABP5EW19_9MICO</name>
<dbReference type="RefSeq" id="WP_344309493.1">
    <property type="nucleotide sequence ID" value="NZ_BAAANO010000020.1"/>
</dbReference>
<keyword evidence="2" id="KW-0472">Membrane</keyword>
<feature type="compositionally biased region" description="Low complexity" evidence="1">
    <location>
        <begin position="51"/>
        <end position="61"/>
    </location>
</feature>
<reference evidence="4" key="1">
    <citation type="journal article" date="2019" name="Int. J. Syst. Evol. Microbiol.">
        <title>The Global Catalogue of Microorganisms (GCM) 10K type strain sequencing project: providing services to taxonomists for standard genome sequencing and annotation.</title>
        <authorList>
            <consortium name="The Broad Institute Genomics Platform"/>
            <consortium name="The Broad Institute Genome Sequencing Center for Infectious Disease"/>
            <person name="Wu L."/>
            <person name="Ma J."/>
        </authorList>
    </citation>
    <scope>NUCLEOTIDE SEQUENCE [LARGE SCALE GENOMIC DNA]</scope>
    <source>
        <strain evidence="4">JCM 14546</strain>
    </source>
</reference>
<evidence type="ECO:0000256" key="1">
    <source>
        <dbReference type="SAM" id="MobiDB-lite"/>
    </source>
</evidence>
<dbReference type="Proteomes" id="UP001500755">
    <property type="component" value="Unassembled WGS sequence"/>
</dbReference>
<keyword evidence="2" id="KW-1133">Transmembrane helix</keyword>
<dbReference type="EMBL" id="BAAANO010000020">
    <property type="protein sequence ID" value="GAA2009906.1"/>
    <property type="molecule type" value="Genomic_DNA"/>
</dbReference>
<comment type="caution">
    <text evidence="3">The sequence shown here is derived from an EMBL/GenBank/DDBJ whole genome shotgun (WGS) entry which is preliminary data.</text>
</comment>
<keyword evidence="4" id="KW-1185">Reference proteome</keyword>
<sequence length="89" mass="9597">MEYIKVLLPSICVGLLFWYVIRTVVRADSIERKEMDKYYEELEAAEGAAEVAVDASVEPAEGGTPAGGSADSTNRRKGSHGGQDGQDPH</sequence>
<proteinExistence type="predicted"/>
<feature type="region of interest" description="Disordered" evidence="1">
    <location>
        <begin position="51"/>
        <end position="89"/>
    </location>
</feature>
<gene>
    <name evidence="3" type="ORF">GCM10009755_21030</name>
</gene>
<feature type="transmembrane region" description="Helical" evidence="2">
    <location>
        <begin position="6"/>
        <end position="25"/>
    </location>
</feature>
<feature type="compositionally biased region" description="Gly residues" evidence="1">
    <location>
        <begin position="80"/>
        <end position="89"/>
    </location>
</feature>
<accession>A0ABP5EW19</accession>
<evidence type="ECO:0000256" key="2">
    <source>
        <dbReference type="SAM" id="Phobius"/>
    </source>
</evidence>
<keyword evidence="2" id="KW-0812">Transmembrane</keyword>